<accession>A0ABW5J584</accession>
<protein>
    <submittedName>
        <fullName evidence="4">FecR family protein</fullName>
    </submittedName>
</protein>
<dbReference type="Proteomes" id="UP001597510">
    <property type="component" value="Unassembled WGS sequence"/>
</dbReference>
<keyword evidence="1" id="KW-0812">Transmembrane</keyword>
<proteinExistence type="predicted"/>
<organism evidence="4 5">
    <name type="scientific">Emticicia soli</name>
    <dbReference type="NCBI Taxonomy" id="2027878"/>
    <lineage>
        <taxon>Bacteria</taxon>
        <taxon>Pseudomonadati</taxon>
        <taxon>Bacteroidota</taxon>
        <taxon>Cytophagia</taxon>
        <taxon>Cytophagales</taxon>
        <taxon>Leadbetterellaceae</taxon>
        <taxon>Emticicia</taxon>
    </lineage>
</organism>
<keyword evidence="5" id="KW-1185">Reference proteome</keyword>
<dbReference type="PIRSF" id="PIRSF018266">
    <property type="entry name" value="FecR"/>
    <property type="match status" value="1"/>
</dbReference>
<reference evidence="5" key="1">
    <citation type="journal article" date="2019" name="Int. J. Syst. Evol. Microbiol.">
        <title>The Global Catalogue of Microorganisms (GCM) 10K type strain sequencing project: providing services to taxonomists for standard genome sequencing and annotation.</title>
        <authorList>
            <consortium name="The Broad Institute Genomics Platform"/>
            <consortium name="The Broad Institute Genome Sequencing Center for Infectious Disease"/>
            <person name="Wu L."/>
            <person name="Ma J."/>
        </authorList>
    </citation>
    <scope>NUCLEOTIDE SEQUENCE [LARGE SCALE GENOMIC DNA]</scope>
    <source>
        <strain evidence="5">KCTC 52344</strain>
    </source>
</reference>
<dbReference type="Pfam" id="PF16344">
    <property type="entry name" value="FecR_C"/>
    <property type="match status" value="1"/>
</dbReference>
<dbReference type="InterPro" id="IPR006860">
    <property type="entry name" value="FecR"/>
</dbReference>
<dbReference type="PANTHER" id="PTHR30273">
    <property type="entry name" value="PERIPLASMIC SIGNAL SENSOR AND SIGMA FACTOR ACTIVATOR FECR-RELATED"/>
    <property type="match status" value="1"/>
</dbReference>
<gene>
    <name evidence="4" type="ORF">ACFSR2_07365</name>
</gene>
<dbReference type="RefSeq" id="WP_340239889.1">
    <property type="nucleotide sequence ID" value="NZ_JBBEWC010000016.1"/>
</dbReference>
<dbReference type="EMBL" id="JBHULC010000007">
    <property type="protein sequence ID" value="MFD2520693.1"/>
    <property type="molecule type" value="Genomic_DNA"/>
</dbReference>
<evidence type="ECO:0000256" key="1">
    <source>
        <dbReference type="SAM" id="Phobius"/>
    </source>
</evidence>
<comment type="caution">
    <text evidence="4">The sequence shown here is derived from an EMBL/GenBank/DDBJ whole genome shotgun (WGS) entry which is preliminary data.</text>
</comment>
<keyword evidence="1" id="KW-1133">Transmembrane helix</keyword>
<dbReference type="Pfam" id="PF04773">
    <property type="entry name" value="FecR"/>
    <property type="match status" value="1"/>
</dbReference>
<evidence type="ECO:0000259" key="3">
    <source>
        <dbReference type="Pfam" id="PF16344"/>
    </source>
</evidence>
<dbReference type="PANTHER" id="PTHR30273:SF2">
    <property type="entry name" value="PROTEIN FECR"/>
    <property type="match status" value="1"/>
</dbReference>
<feature type="transmembrane region" description="Helical" evidence="1">
    <location>
        <begin position="97"/>
        <end position="119"/>
    </location>
</feature>
<sequence>MNTNHSDNNEDLLGKYLAQETDAQENALIEKWLQESDENQKELDDFSFIWDNLGVLKEEHTPAVDVDAAWLKVKSKMNLPQEAKVVPLVSAPKKTKFFTLGIAASITILLTVGLLFYFFNKPSPEIISLKTTKNSLEQILPDGSVVFLNSNTTLTYPENFDGDIREISMTGEAFFDIKRDETKPFVIHANGSEIKVLGTSFNIKAYDKNVKVSVETGKVQFANKAKAIILVAGEQATFEAEKDTIKKQIIADKNTFAYKTKVFVFDNASLEYITNVLAQGYHVNIRLQNEGIKSCRLTTKFENESLADALNIIAETLNLTVSTKDTAYVLDGRGCAQ</sequence>
<dbReference type="InterPro" id="IPR032508">
    <property type="entry name" value="FecR_C"/>
</dbReference>
<evidence type="ECO:0000259" key="2">
    <source>
        <dbReference type="Pfam" id="PF04773"/>
    </source>
</evidence>
<feature type="domain" description="FecR protein" evidence="2">
    <location>
        <begin position="130"/>
        <end position="220"/>
    </location>
</feature>
<keyword evidence="1" id="KW-0472">Membrane</keyword>
<evidence type="ECO:0000313" key="4">
    <source>
        <dbReference type="EMBL" id="MFD2520693.1"/>
    </source>
</evidence>
<name>A0ABW5J584_9BACT</name>
<dbReference type="Gene3D" id="3.55.50.30">
    <property type="match status" value="1"/>
</dbReference>
<evidence type="ECO:0000313" key="5">
    <source>
        <dbReference type="Proteomes" id="UP001597510"/>
    </source>
</evidence>
<dbReference type="Gene3D" id="2.60.120.1440">
    <property type="match status" value="1"/>
</dbReference>
<feature type="domain" description="Protein FecR C-terminal" evidence="3">
    <location>
        <begin position="263"/>
        <end position="326"/>
    </location>
</feature>
<dbReference type="InterPro" id="IPR012373">
    <property type="entry name" value="Ferrdict_sens_TM"/>
</dbReference>